<keyword evidence="5" id="KW-1185">Reference proteome</keyword>
<evidence type="ECO:0000313" key="4">
    <source>
        <dbReference type="EMBL" id="MRG91574.1"/>
    </source>
</evidence>
<feature type="coiled-coil region" evidence="1">
    <location>
        <begin position="78"/>
        <end position="108"/>
    </location>
</feature>
<name>A0A6N7PN53_9BACT</name>
<evidence type="ECO:0000256" key="2">
    <source>
        <dbReference type="SAM" id="MobiDB-lite"/>
    </source>
</evidence>
<evidence type="ECO:0000259" key="3">
    <source>
        <dbReference type="Pfam" id="PF05099"/>
    </source>
</evidence>
<feature type="compositionally biased region" description="Basic residues" evidence="2">
    <location>
        <begin position="16"/>
        <end position="26"/>
    </location>
</feature>
<keyword evidence="1" id="KW-0175">Coiled coil</keyword>
<dbReference type="Pfam" id="PF05099">
    <property type="entry name" value="TerB"/>
    <property type="match status" value="1"/>
</dbReference>
<dbReference type="Gene3D" id="1.10.3680.10">
    <property type="entry name" value="TerB-like"/>
    <property type="match status" value="1"/>
</dbReference>
<evidence type="ECO:0000256" key="1">
    <source>
        <dbReference type="SAM" id="Coils"/>
    </source>
</evidence>
<gene>
    <name evidence="4" type="ORF">GF068_06505</name>
</gene>
<dbReference type="InterPro" id="IPR007791">
    <property type="entry name" value="DjlA_N"/>
</dbReference>
<dbReference type="Proteomes" id="UP000440224">
    <property type="component" value="Unassembled WGS sequence"/>
</dbReference>
<dbReference type="EMBL" id="WJIE01000002">
    <property type="protein sequence ID" value="MRG91574.1"/>
    <property type="molecule type" value="Genomic_DNA"/>
</dbReference>
<feature type="region of interest" description="Disordered" evidence="2">
    <location>
        <begin position="1"/>
        <end position="26"/>
    </location>
</feature>
<dbReference type="SUPFAM" id="SSF158682">
    <property type="entry name" value="TerB-like"/>
    <property type="match status" value="1"/>
</dbReference>
<organism evidence="4 5">
    <name type="scientific">Polyangium spumosum</name>
    <dbReference type="NCBI Taxonomy" id="889282"/>
    <lineage>
        <taxon>Bacteria</taxon>
        <taxon>Pseudomonadati</taxon>
        <taxon>Myxococcota</taxon>
        <taxon>Polyangia</taxon>
        <taxon>Polyangiales</taxon>
        <taxon>Polyangiaceae</taxon>
        <taxon>Polyangium</taxon>
    </lineage>
</organism>
<reference evidence="4 5" key="1">
    <citation type="submission" date="2019-10" db="EMBL/GenBank/DDBJ databases">
        <title>A soil myxobacterium in the family Polyangiaceae.</title>
        <authorList>
            <person name="Li Y."/>
            <person name="Wang J."/>
        </authorList>
    </citation>
    <scope>NUCLEOTIDE SEQUENCE [LARGE SCALE GENOMIC DNA]</scope>
    <source>
        <strain evidence="4 5">DSM 14734</strain>
    </source>
</reference>
<dbReference type="CDD" id="cd07176">
    <property type="entry name" value="terB"/>
    <property type="match status" value="1"/>
</dbReference>
<feature type="domain" description="Co-chaperone DjlA N-terminal" evidence="3">
    <location>
        <begin position="126"/>
        <end position="236"/>
    </location>
</feature>
<sequence length="242" mass="25785">MRRGRGAPAPRSPDHRPRRAGARRTTGRAEVEAWAWALAGIVSRRAWTMAPLACEGRSAKEREVVMAEVKRLQSLGNVAAVQEALAQANAYKEMLEREAAAKAEAEARDAAEEAHVGAQIGALVEAAYLVAAADGRYTSSESERVVERVGALTENKFDADQLAAMANEAQGRASEGIEARARAIAEILPDPELRRATLLVASAVAWLDGGVGQKEGLALQALARAFGFSIDELHKIMGQAHG</sequence>
<dbReference type="OrthoDB" id="5515918at2"/>
<evidence type="ECO:0000313" key="5">
    <source>
        <dbReference type="Proteomes" id="UP000440224"/>
    </source>
</evidence>
<comment type="caution">
    <text evidence="4">The sequence shown here is derived from an EMBL/GenBank/DDBJ whole genome shotgun (WGS) entry which is preliminary data.</text>
</comment>
<proteinExistence type="predicted"/>
<dbReference type="AlphaFoldDB" id="A0A6N7PN53"/>
<protein>
    <recommendedName>
        <fullName evidence="3">Co-chaperone DjlA N-terminal domain-containing protein</fullName>
    </recommendedName>
</protein>
<dbReference type="InterPro" id="IPR029024">
    <property type="entry name" value="TerB-like"/>
</dbReference>
<accession>A0A6N7PN53</accession>